<dbReference type="EMBL" id="LGRX02016719">
    <property type="protein sequence ID" value="KAK3261716.1"/>
    <property type="molecule type" value="Genomic_DNA"/>
</dbReference>
<dbReference type="Proteomes" id="UP001190700">
    <property type="component" value="Unassembled WGS sequence"/>
</dbReference>
<sequence>MLSHFPPRGGIGYKAATVSSGDPVVTHAAAICPPTEEFSRVELQPVTRRLEACMAPTFFAGGCSSAPAGTSDVQGESDEDLFSDSTSVLSFVEHMGGLLCFGIAGVAAGFGGVGISNVDNSVTEDPVLQLFAATGVGWDSGHGDVPTCGVS</sequence>
<comment type="caution">
    <text evidence="1">The sequence shown here is derived from an EMBL/GenBank/DDBJ whole genome shotgun (WGS) entry which is preliminary data.</text>
</comment>
<name>A0AAE0FKX5_9CHLO</name>
<protein>
    <submittedName>
        <fullName evidence="1">Uncharacterized protein</fullName>
    </submittedName>
</protein>
<reference evidence="1 2" key="1">
    <citation type="journal article" date="2015" name="Genome Biol. Evol.">
        <title>Comparative Genomics of a Bacterivorous Green Alga Reveals Evolutionary Causalities and Consequences of Phago-Mixotrophic Mode of Nutrition.</title>
        <authorList>
            <person name="Burns J.A."/>
            <person name="Paasch A."/>
            <person name="Narechania A."/>
            <person name="Kim E."/>
        </authorList>
    </citation>
    <scope>NUCLEOTIDE SEQUENCE [LARGE SCALE GENOMIC DNA]</scope>
    <source>
        <strain evidence="1 2">PLY_AMNH</strain>
    </source>
</reference>
<evidence type="ECO:0000313" key="2">
    <source>
        <dbReference type="Proteomes" id="UP001190700"/>
    </source>
</evidence>
<accession>A0AAE0FKX5</accession>
<keyword evidence="2" id="KW-1185">Reference proteome</keyword>
<gene>
    <name evidence="1" type="ORF">CYMTET_29393</name>
</gene>
<proteinExistence type="predicted"/>
<dbReference type="AlphaFoldDB" id="A0AAE0FKX5"/>
<evidence type="ECO:0000313" key="1">
    <source>
        <dbReference type="EMBL" id="KAK3261716.1"/>
    </source>
</evidence>
<organism evidence="1 2">
    <name type="scientific">Cymbomonas tetramitiformis</name>
    <dbReference type="NCBI Taxonomy" id="36881"/>
    <lineage>
        <taxon>Eukaryota</taxon>
        <taxon>Viridiplantae</taxon>
        <taxon>Chlorophyta</taxon>
        <taxon>Pyramimonadophyceae</taxon>
        <taxon>Pyramimonadales</taxon>
        <taxon>Pyramimonadaceae</taxon>
        <taxon>Cymbomonas</taxon>
    </lineage>
</organism>